<organism evidence="1 2">
    <name type="scientific">Arsenicibacter rosenii</name>
    <dbReference type="NCBI Taxonomy" id="1750698"/>
    <lineage>
        <taxon>Bacteria</taxon>
        <taxon>Pseudomonadati</taxon>
        <taxon>Bacteroidota</taxon>
        <taxon>Cytophagia</taxon>
        <taxon>Cytophagales</taxon>
        <taxon>Spirosomataceae</taxon>
        <taxon>Arsenicibacter</taxon>
    </lineage>
</organism>
<keyword evidence="2" id="KW-1185">Reference proteome</keyword>
<proteinExistence type="predicted"/>
<dbReference type="Proteomes" id="UP000181790">
    <property type="component" value="Unassembled WGS sequence"/>
</dbReference>
<protein>
    <submittedName>
        <fullName evidence="1">Uncharacterized protein</fullName>
    </submittedName>
</protein>
<dbReference type="EMBL" id="MORL01000020">
    <property type="protein sequence ID" value="OIN56673.1"/>
    <property type="molecule type" value="Genomic_DNA"/>
</dbReference>
<reference evidence="1 2" key="1">
    <citation type="submission" date="2016-10" db="EMBL/GenBank/DDBJ databases">
        <title>Arsenicibacter rosenii gen. nov., sp. nov., an efficient arsenic-methylating bacterium isolated from an arsenic-contaminated paddy soil.</title>
        <authorList>
            <person name="Huang K."/>
        </authorList>
    </citation>
    <scope>NUCLEOTIDE SEQUENCE [LARGE SCALE GENOMIC DNA]</scope>
    <source>
        <strain evidence="1 2">SM-1</strain>
    </source>
</reference>
<gene>
    <name evidence="1" type="ORF">BLX24_23900</name>
</gene>
<comment type="caution">
    <text evidence="1">The sequence shown here is derived from an EMBL/GenBank/DDBJ whole genome shotgun (WGS) entry which is preliminary data.</text>
</comment>
<accession>A0A1S2VD88</accession>
<name>A0A1S2VD88_9BACT</name>
<sequence>MACLKRLRAVAPAVEREVVYAGYAFEESMVAQEFGAAADAGFCVNPGKFDYFLPCCEWLRTQYCKVCAKLKRLNNVGIKNESQLLKCLAKLWKVGQLYRLKLVSMEQL</sequence>
<evidence type="ECO:0000313" key="1">
    <source>
        <dbReference type="EMBL" id="OIN56673.1"/>
    </source>
</evidence>
<dbReference type="AlphaFoldDB" id="A0A1S2VD88"/>
<evidence type="ECO:0000313" key="2">
    <source>
        <dbReference type="Proteomes" id="UP000181790"/>
    </source>
</evidence>